<dbReference type="NCBIfam" id="TIGR01048">
    <property type="entry name" value="lysA"/>
    <property type="match status" value="1"/>
</dbReference>
<feature type="binding site" evidence="5">
    <location>
        <position position="300"/>
    </location>
    <ligand>
        <name>substrate</name>
    </ligand>
</feature>
<gene>
    <name evidence="5 9" type="primary">lysA</name>
    <name evidence="9" type="ORF">U0035_06300</name>
</gene>
<feature type="binding site" evidence="5">
    <location>
        <position position="358"/>
    </location>
    <ligand>
        <name>substrate</name>
    </ligand>
</feature>
<reference evidence="9 10" key="1">
    <citation type="submission" date="2023-12" db="EMBL/GenBank/DDBJ databases">
        <title>Genome sequencing and assembly of bacterial species from a model synthetic community.</title>
        <authorList>
            <person name="Hogle S.L."/>
        </authorList>
    </citation>
    <scope>NUCLEOTIDE SEQUENCE [LARGE SCALE GENOMIC DNA]</scope>
    <source>
        <strain evidence="9 10">HAMBI_3031</strain>
    </source>
</reference>
<evidence type="ECO:0000313" key="10">
    <source>
        <dbReference type="Proteomes" id="UP001325680"/>
    </source>
</evidence>
<comment type="subunit">
    <text evidence="5">Homodimer.</text>
</comment>
<dbReference type="CDD" id="cd06828">
    <property type="entry name" value="PLPDE_III_DapDC"/>
    <property type="match status" value="1"/>
</dbReference>
<dbReference type="InterPro" id="IPR009006">
    <property type="entry name" value="Ala_racemase/Decarboxylase_C"/>
</dbReference>
<dbReference type="Pfam" id="PF02784">
    <property type="entry name" value="Orn_Arg_deC_N"/>
    <property type="match status" value="1"/>
</dbReference>
<keyword evidence="5" id="KW-0028">Amino-acid biosynthesis</keyword>
<feature type="modified residue" description="N6-(pyridoxal phosphate)lysine" evidence="5">
    <location>
        <position position="52"/>
    </location>
</feature>
<proteinExistence type="inferred from homology"/>
<organism evidence="9 10">
    <name type="scientific">Niabella yanshanensis</name>
    <dbReference type="NCBI Taxonomy" id="577386"/>
    <lineage>
        <taxon>Bacteria</taxon>
        <taxon>Pseudomonadati</taxon>
        <taxon>Bacteroidota</taxon>
        <taxon>Chitinophagia</taxon>
        <taxon>Chitinophagales</taxon>
        <taxon>Chitinophagaceae</taxon>
        <taxon>Niabella</taxon>
    </lineage>
</organism>
<dbReference type="Proteomes" id="UP001325680">
    <property type="component" value="Chromosome"/>
</dbReference>
<feature type="binding site" evidence="5">
    <location>
        <position position="358"/>
    </location>
    <ligand>
        <name>pyridoxal 5'-phosphate</name>
        <dbReference type="ChEBI" id="CHEBI:597326"/>
    </ligand>
</feature>
<evidence type="ECO:0000256" key="1">
    <source>
        <dbReference type="ARBA" id="ARBA00001933"/>
    </source>
</evidence>
<dbReference type="InterPro" id="IPR022653">
    <property type="entry name" value="De-COase2_pyr-phos_BS"/>
</dbReference>
<dbReference type="InterPro" id="IPR002986">
    <property type="entry name" value="DAP_deCOOHase_LysA"/>
</dbReference>
<accession>A0ABZ0W9A9</accession>
<feature type="binding site" evidence="5">
    <location>
        <position position="222"/>
    </location>
    <ligand>
        <name>pyridoxal 5'-phosphate</name>
        <dbReference type="ChEBI" id="CHEBI:597326"/>
    </ligand>
</feature>
<dbReference type="PROSITE" id="PS00878">
    <property type="entry name" value="ODR_DC_2_1"/>
    <property type="match status" value="1"/>
</dbReference>
<dbReference type="HAMAP" id="MF_02120">
    <property type="entry name" value="LysA"/>
    <property type="match status" value="1"/>
</dbReference>
<evidence type="ECO:0000256" key="4">
    <source>
        <dbReference type="ARBA" id="ARBA00023239"/>
    </source>
</evidence>
<dbReference type="EMBL" id="CP139960">
    <property type="protein sequence ID" value="WQD39756.1"/>
    <property type="molecule type" value="Genomic_DNA"/>
</dbReference>
<sequence>MGNELSPEQLNEIANEYGTPLYVYNADKIVTQYRRLTTAFQNDKVRFFYACKSLTNINILKVLKAEGCNVDCSSINEVKLALYAGFEPQNILYTSNGIAFAEIEEAQSLGVIINIDSLSNLKKFGEKFGSSYPVGVRLRPNIMAGGNLKISTGHDKSKFGIPVDQLEELVSVVKKNQIQITNLHIHTGSDIKDPEVFVKGIEVLFDIIPHFPHLKSIDLGGGFKVAYKEEDPFINVEELAEKVLHTFESNELTKDLQIWFEPGKFLVSESGYFITQVNVLKETSATTFAGVNSGFNHLIRPMFYDAYHRIQNLTNPDGTVKEYTITGNICETDTFAWSRPLPEVREGDLLVFYNAGAYGFEMSSNYNSRFKPAEVLVENGESRLIRKRDVFEDLLKNQVL</sequence>
<dbReference type="SUPFAM" id="SSF51419">
    <property type="entry name" value="PLP-binding barrel"/>
    <property type="match status" value="1"/>
</dbReference>
<dbReference type="RefSeq" id="WP_114789173.1">
    <property type="nucleotide sequence ID" value="NZ_CP139960.1"/>
</dbReference>
<comment type="cofactor">
    <cofactor evidence="1 5 7">
        <name>pyridoxal 5'-phosphate</name>
        <dbReference type="ChEBI" id="CHEBI:597326"/>
    </cofactor>
</comment>
<keyword evidence="10" id="KW-1185">Reference proteome</keyword>
<evidence type="ECO:0000256" key="5">
    <source>
        <dbReference type="HAMAP-Rule" id="MF_02120"/>
    </source>
</evidence>
<evidence type="ECO:0000256" key="7">
    <source>
        <dbReference type="RuleBase" id="RU003738"/>
    </source>
</evidence>
<evidence type="ECO:0000313" key="9">
    <source>
        <dbReference type="EMBL" id="WQD39756.1"/>
    </source>
</evidence>
<dbReference type="EC" id="4.1.1.20" evidence="5 6"/>
<feature type="binding site" evidence="5">
    <location>
        <position position="304"/>
    </location>
    <ligand>
        <name>substrate</name>
    </ligand>
</feature>
<dbReference type="Gene3D" id="2.40.37.10">
    <property type="entry name" value="Lyase, Ornithine Decarboxylase, Chain A, domain 1"/>
    <property type="match status" value="1"/>
</dbReference>
<dbReference type="InterPro" id="IPR022644">
    <property type="entry name" value="De-COase2_N"/>
</dbReference>
<dbReference type="PRINTS" id="PR01179">
    <property type="entry name" value="ODADCRBXLASE"/>
</dbReference>
<comment type="caution">
    <text evidence="5">Lacks conserved residue(s) required for the propagation of feature annotation.</text>
</comment>
<dbReference type="Gene3D" id="3.20.20.10">
    <property type="entry name" value="Alanine racemase"/>
    <property type="match status" value="1"/>
</dbReference>
<keyword evidence="2 5" id="KW-0210">Decarboxylase</keyword>
<feature type="domain" description="Orn/DAP/Arg decarboxylase 2 N-terminal" evidence="8">
    <location>
        <begin position="27"/>
        <end position="268"/>
    </location>
</feature>
<dbReference type="SUPFAM" id="SSF50621">
    <property type="entry name" value="Alanine racemase C-terminal domain-like"/>
    <property type="match status" value="1"/>
</dbReference>
<dbReference type="PANTHER" id="PTHR43727:SF2">
    <property type="entry name" value="GROUP IV DECARBOXYLASE"/>
    <property type="match status" value="1"/>
</dbReference>
<dbReference type="InterPro" id="IPR000183">
    <property type="entry name" value="Orn/DAP/Arg_de-COase"/>
</dbReference>
<comment type="pathway">
    <text evidence="5 7">Amino-acid biosynthesis; L-lysine biosynthesis via DAP pathway; L-lysine from DL-2,6-diaminopimelate: step 1/1.</text>
</comment>
<keyword evidence="3 5" id="KW-0663">Pyridoxal phosphate</keyword>
<comment type="catalytic activity">
    <reaction evidence="5 7">
        <text>meso-2,6-diaminopimelate + H(+) = L-lysine + CO2</text>
        <dbReference type="Rhea" id="RHEA:15101"/>
        <dbReference type="ChEBI" id="CHEBI:15378"/>
        <dbReference type="ChEBI" id="CHEBI:16526"/>
        <dbReference type="ChEBI" id="CHEBI:32551"/>
        <dbReference type="ChEBI" id="CHEBI:57791"/>
        <dbReference type="EC" id="4.1.1.20"/>
    </reaction>
</comment>
<evidence type="ECO:0000259" key="8">
    <source>
        <dbReference type="Pfam" id="PF02784"/>
    </source>
</evidence>
<dbReference type="GO" id="GO:0008836">
    <property type="term" value="F:diaminopimelate decarboxylase activity"/>
    <property type="evidence" value="ECO:0007669"/>
    <property type="project" value="UniProtKB-EC"/>
</dbReference>
<comment type="function">
    <text evidence="5">Specifically catalyzes the decarboxylation of meso-diaminopimelate (meso-DAP) to L-lysine.</text>
</comment>
<evidence type="ECO:0000256" key="6">
    <source>
        <dbReference type="NCBIfam" id="TIGR01048"/>
    </source>
</evidence>
<feature type="binding site" evidence="5">
    <location>
        <position position="331"/>
    </location>
    <ligand>
        <name>substrate</name>
    </ligand>
</feature>
<name>A0ABZ0W9A9_9BACT</name>
<dbReference type="InterPro" id="IPR029066">
    <property type="entry name" value="PLP-binding_barrel"/>
</dbReference>
<comment type="similarity">
    <text evidence="5">Belongs to the Orn/Lys/Arg decarboxylase class-II family. LysA subfamily.</text>
</comment>
<dbReference type="PANTHER" id="PTHR43727">
    <property type="entry name" value="DIAMINOPIMELATE DECARBOXYLASE"/>
    <property type="match status" value="1"/>
</dbReference>
<evidence type="ECO:0000256" key="3">
    <source>
        <dbReference type="ARBA" id="ARBA00022898"/>
    </source>
</evidence>
<evidence type="ECO:0000256" key="2">
    <source>
        <dbReference type="ARBA" id="ARBA00022793"/>
    </source>
</evidence>
<keyword evidence="4 5" id="KW-0456">Lyase</keyword>
<keyword evidence="5 7" id="KW-0457">Lysine biosynthesis</keyword>
<protein>
    <recommendedName>
        <fullName evidence="5 6">Diaminopimelate decarboxylase</fullName>
        <shortName evidence="5">DAP decarboxylase</shortName>
        <shortName evidence="5">DAPDC</shortName>
        <ecNumber evidence="5 6">4.1.1.20</ecNumber>
    </recommendedName>
</protein>
<dbReference type="PRINTS" id="PR01181">
    <property type="entry name" value="DAPDCRBXLASE"/>
</dbReference>